<proteinExistence type="predicted"/>
<dbReference type="EMBL" id="JAAXLS010000008">
    <property type="protein sequence ID" value="NKQ54143.1"/>
    <property type="molecule type" value="Genomic_DNA"/>
</dbReference>
<dbReference type="RefSeq" id="WP_168516034.1">
    <property type="nucleotide sequence ID" value="NZ_JAAXLS010000008.1"/>
</dbReference>
<feature type="compositionally biased region" description="Gly residues" evidence="1">
    <location>
        <begin position="316"/>
        <end position="340"/>
    </location>
</feature>
<feature type="compositionally biased region" description="Polar residues" evidence="1">
    <location>
        <begin position="77"/>
        <end position="88"/>
    </location>
</feature>
<gene>
    <name evidence="2" type="ORF">HFP15_14740</name>
</gene>
<feature type="compositionally biased region" description="Polar residues" evidence="1">
    <location>
        <begin position="277"/>
        <end position="293"/>
    </location>
</feature>
<reference evidence="2 3" key="1">
    <citation type="submission" date="2020-04" db="EMBL/GenBank/DDBJ databases">
        <title>Novel species.</title>
        <authorList>
            <person name="Teo W.F.A."/>
            <person name="Lipun K."/>
            <person name="Srisuk N."/>
            <person name="Duangmal K."/>
        </authorList>
    </citation>
    <scope>NUCLEOTIDE SEQUENCE [LARGE SCALE GENOMIC DNA]</scope>
    <source>
        <strain evidence="2 3">K13G38</strain>
    </source>
</reference>
<evidence type="ECO:0008006" key="4">
    <source>
        <dbReference type="Google" id="ProtNLM"/>
    </source>
</evidence>
<feature type="compositionally biased region" description="Low complexity" evidence="1">
    <location>
        <begin position="243"/>
        <end position="255"/>
    </location>
</feature>
<dbReference type="InterPro" id="IPR038332">
    <property type="entry name" value="PPE_sf"/>
</dbReference>
<keyword evidence="3" id="KW-1185">Reference proteome</keyword>
<feature type="compositionally biased region" description="Polar residues" evidence="1">
    <location>
        <begin position="200"/>
        <end position="215"/>
    </location>
</feature>
<feature type="compositionally biased region" description="Low complexity" evidence="1">
    <location>
        <begin position="221"/>
        <end position="235"/>
    </location>
</feature>
<dbReference type="Gene3D" id="1.20.1260.20">
    <property type="entry name" value="PPE superfamily"/>
    <property type="match status" value="1"/>
</dbReference>
<protein>
    <recommendedName>
        <fullName evidence="4">PPE domain-containing protein</fullName>
    </recommendedName>
</protein>
<dbReference type="Proteomes" id="UP000715441">
    <property type="component" value="Unassembled WGS sequence"/>
</dbReference>
<feature type="compositionally biased region" description="Low complexity" evidence="1">
    <location>
        <begin position="361"/>
        <end position="380"/>
    </location>
</feature>
<comment type="caution">
    <text evidence="2">The sequence shown here is derived from an EMBL/GenBank/DDBJ whole genome shotgun (WGS) entry which is preliminary data.</text>
</comment>
<sequence>MDGTQIYQNFTAGNSQSLQTASDIVKQLSDGYRAEADAIKALQQRMAAAWTGGSGDAATAGAEPLAAAFAQSAPPLDTTTKSMQTQSDAFEKSKSSVVEVPPAPAKPSPWSTGLKAAIPFVGPSMAAGDIQSYEQGLAATNAANENNVRVMDQYSNVTGSTRDSIPMDYQALALDGASVGLAPAKPGSIGSTDLLYSDRTNASSTTSPATGNTVGNVGPVSSGPSLNGPSTTSGSGPAGTGGPASPVSSGPSLPATSNPGGGGGTNASTFIPPAATTGYTDSTQRPGGSNYRSGTADLPGAGRNSAANRLYDSESGGSGRGGSLGGRGGASQGAGRGGSATGESARSLGAGKGTGAGNLGGAAAEEAAARRSAARGASGTPMGAAGQRGKGEDDDEHKRPDYLIEADPDSVFGTDVRATPPVIGE</sequence>
<feature type="region of interest" description="Disordered" evidence="1">
    <location>
        <begin position="73"/>
        <end position="109"/>
    </location>
</feature>
<feature type="compositionally biased region" description="Gly residues" evidence="1">
    <location>
        <begin position="350"/>
        <end position="360"/>
    </location>
</feature>
<evidence type="ECO:0000256" key="1">
    <source>
        <dbReference type="SAM" id="MobiDB-lite"/>
    </source>
</evidence>
<feature type="region of interest" description="Disordered" evidence="1">
    <location>
        <begin position="200"/>
        <end position="425"/>
    </location>
</feature>
<accession>A0ABX1J2Z6</accession>
<evidence type="ECO:0000313" key="2">
    <source>
        <dbReference type="EMBL" id="NKQ54143.1"/>
    </source>
</evidence>
<evidence type="ECO:0000313" key="3">
    <source>
        <dbReference type="Proteomes" id="UP000715441"/>
    </source>
</evidence>
<organism evidence="2 3">
    <name type="scientific">Amycolatopsis acididurans</name>
    <dbReference type="NCBI Taxonomy" id="2724524"/>
    <lineage>
        <taxon>Bacteria</taxon>
        <taxon>Bacillati</taxon>
        <taxon>Actinomycetota</taxon>
        <taxon>Actinomycetes</taxon>
        <taxon>Pseudonocardiales</taxon>
        <taxon>Pseudonocardiaceae</taxon>
        <taxon>Amycolatopsis</taxon>
    </lineage>
</organism>
<name>A0ABX1J2Z6_9PSEU</name>